<protein>
    <recommendedName>
        <fullName evidence="5">TonB C-terminal domain-containing protein</fullName>
    </recommendedName>
</protein>
<proteinExistence type="predicted"/>
<dbReference type="InterPro" id="IPR006260">
    <property type="entry name" value="TonB/TolA_C"/>
</dbReference>
<feature type="domain" description="TonB C-terminal" evidence="5">
    <location>
        <begin position="52"/>
        <end position="148"/>
    </location>
</feature>
<gene>
    <name evidence="6" type="ORF">METZ01_LOCUS198169</name>
</gene>
<reference evidence="6" key="1">
    <citation type="submission" date="2018-05" db="EMBL/GenBank/DDBJ databases">
        <authorList>
            <person name="Lanie J.A."/>
            <person name="Ng W.-L."/>
            <person name="Kazmierczak K.M."/>
            <person name="Andrzejewski T.M."/>
            <person name="Davidsen T.M."/>
            <person name="Wayne K.J."/>
            <person name="Tettelin H."/>
            <person name="Glass J.I."/>
            <person name="Rusch D."/>
            <person name="Podicherti R."/>
            <person name="Tsui H.-C.T."/>
            <person name="Winkler M.E."/>
        </authorList>
    </citation>
    <scope>NUCLEOTIDE SEQUENCE</scope>
</reference>
<dbReference type="InterPro" id="IPR037682">
    <property type="entry name" value="TonB_C"/>
</dbReference>
<evidence type="ECO:0000313" key="6">
    <source>
        <dbReference type="EMBL" id="SVB45315.1"/>
    </source>
</evidence>
<dbReference type="SUPFAM" id="SSF74653">
    <property type="entry name" value="TolA/TonB C-terminal domain"/>
    <property type="match status" value="1"/>
</dbReference>
<dbReference type="GO" id="GO:0055085">
    <property type="term" value="P:transmembrane transport"/>
    <property type="evidence" value="ECO:0007669"/>
    <property type="project" value="InterPro"/>
</dbReference>
<dbReference type="GO" id="GO:0031992">
    <property type="term" value="F:energy transducer activity"/>
    <property type="evidence" value="ECO:0007669"/>
    <property type="project" value="InterPro"/>
</dbReference>
<dbReference type="NCBIfam" id="TIGR01352">
    <property type="entry name" value="tonB_Cterm"/>
    <property type="match status" value="1"/>
</dbReference>
<dbReference type="InterPro" id="IPR003538">
    <property type="entry name" value="TonB"/>
</dbReference>
<evidence type="ECO:0000256" key="4">
    <source>
        <dbReference type="ARBA" id="ARBA00023136"/>
    </source>
</evidence>
<evidence type="ECO:0000256" key="3">
    <source>
        <dbReference type="ARBA" id="ARBA00022989"/>
    </source>
</evidence>
<dbReference type="EMBL" id="UINC01042542">
    <property type="protein sequence ID" value="SVB45315.1"/>
    <property type="molecule type" value="Genomic_DNA"/>
</dbReference>
<organism evidence="6">
    <name type="scientific">marine metagenome</name>
    <dbReference type="NCBI Taxonomy" id="408172"/>
    <lineage>
        <taxon>unclassified sequences</taxon>
        <taxon>metagenomes</taxon>
        <taxon>ecological metagenomes</taxon>
    </lineage>
</organism>
<evidence type="ECO:0000256" key="2">
    <source>
        <dbReference type="ARBA" id="ARBA00022692"/>
    </source>
</evidence>
<keyword evidence="2" id="KW-0812">Transmembrane</keyword>
<evidence type="ECO:0000259" key="5">
    <source>
        <dbReference type="PROSITE" id="PS52015"/>
    </source>
</evidence>
<comment type="subcellular location">
    <subcellularLocation>
        <location evidence="1">Membrane</location>
        <topology evidence="1">Single-pass membrane protein</topology>
    </subcellularLocation>
</comment>
<keyword evidence="4" id="KW-0472">Membrane</keyword>
<dbReference type="GO" id="GO:0016020">
    <property type="term" value="C:membrane"/>
    <property type="evidence" value="ECO:0007669"/>
    <property type="project" value="UniProtKB-SubCell"/>
</dbReference>
<dbReference type="Gene3D" id="3.30.1150.10">
    <property type="match status" value="1"/>
</dbReference>
<dbReference type="PRINTS" id="PR01374">
    <property type="entry name" value="TONBPROTEIN"/>
</dbReference>
<evidence type="ECO:0000256" key="1">
    <source>
        <dbReference type="ARBA" id="ARBA00004167"/>
    </source>
</evidence>
<dbReference type="PROSITE" id="PS52015">
    <property type="entry name" value="TONB_CTD"/>
    <property type="match status" value="1"/>
</dbReference>
<dbReference type="GO" id="GO:0015891">
    <property type="term" value="P:siderophore transport"/>
    <property type="evidence" value="ECO:0007669"/>
    <property type="project" value="InterPro"/>
</dbReference>
<name>A0A382E4E2_9ZZZZ</name>
<accession>A0A382E4E2</accession>
<sequence>MDKDLRIRSLKKQIRMKELLIVFLSFACVSINAESLFQNCQTTSAAEVEHKKNIKSPRATYKKAPRYPGYALSQGLEGRVVLGYTVKQDGTISEVEVLARTDSVFVKNTKEAIMTWKYEPAIGLSGEPIDYKLRHTVKFELEGTGSNLFYLSEELDQVFAKSFFLNQDLSPKRAIKNINNKLKKDMLPIQKAMYLYLRATKTSQLKNKNIASEKADLEQTLSILDELDDLDPNVLSLKQFTVRTMSQIYKNTTKEILRVSGLLEDILLKMIDMSYPKEEQYQHYIDYGIASYNLSKWCESYESFDAAIKIEKMQKMIENPNLVKYRDLAKTNL</sequence>
<dbReference type="GO" id="GO:0030288">
    <property type="term" value="C:outer membrane-bounded periplasmic space"/>
    <property type="evidence" value="ECO:0007669"/>
    <property type="project" value="InterPro"/>
</dbReference>
<keyword evidence="3" id="KW-1133">Transmembrane helix</keyword>
<dbReference type="Pfam" id="PF03544">
    <property type="entry name" value="TonB_C"/>
    <property type="match status" value="1"/>
</dbReference>
<dbReference type="AlphaFoldDB" id="A0A382E4E2"/>